<dbReference type="RefSeq" id="WP_141787073.1">
    <property type="nucleotide sequence ID" value="NZ_BAAAKX010000003.1"/>
</dbReference>
<dbReference type="InterPro" id="IPR016181">
    <property type="entry name" value="Acyl_CoA_acyltransferase"/>
</dbReference>
<dbReference type="Proteomes" id="UP000319514">
    <property type="component" value="Unassembled WGS sequence"/>
</dbReference>
<dbReference type="PANTHER" id="PTHR43441:SF10">
    <property type="entry name" value="ACETYLTRANSFERASE"/>
    <property type="match status" value="1"/>
</dbReference>
<dbReference type="InterPro" id="IPR051908">
    <property type="entry name" value="Ribosomal_N-acetyltransferase"/>
</dbReference>
<dbReference type="EMBL" id="VFOQ01000001">
    <property type="protein sequence ID" value="TQL59001.1"/>
    <property type="molecule type" value="Genomic_DNA"/>
</dbReference>
<comment type="caution">
    <text evidence="2">The sequence shown here is derived from an EMBL/GenBank/DDBJ whole genome shotgun (WGS) entry which is preliminary data.</text>
</comment>
<evidence type="ECO:0000313" key="3">
    <source>
        <dbReference type="Proteomes" id="UP000319514"/>
    </source>
</evidence>
<keyword evidence="3" id="KW-1185">Reference proteome</keyword>
<dbReference type="OrthoDB" id="5242221at2"/>
<proteinExistence type="predicted"/>
<protein>
    <submittedName>
        <fullName evidence="2">Ribosomal-protein-alanine N-acetyltransferase</fullName>
    </submittedName>
</protein>
<dbReference type="GO" id="GO:0005737">
    <property type="term" value="C:cytoplasm"/>
    <property type="evidence" value="ECO:0007669"/>
    <property type="project" value="TreeGrafter"/>
</dbReference>
<keyword evidence="2" id="KW-0808">Transferase</keyword>
<evidence type="ECO:0000259" key="1">
    <source>
        <dbReference type="PROSITE" id="PS51186"/>
    </source>
</evidence>
<dbReference type="PROSITE" id="PS51186">
    <property type="entry name" value="GNAT"/>
    <property type="match status" value="1"/>
</dbReference>
<dbReference type="PANTHER" id="PTHR43441">
    <property type="entry name" value="RIBOSOMAL-PROTEIN-SERINE ACETYLTRANSFERASE"/>
    <property type="match status" value="1"/>
</dbReference>
<dbReference type="SUPFAM" id="SSF55729">
    <property type="entry name" value="Acyl-CoA N-acyltransferases (Nat)"/>
    <property type="match status" value="1"/>
</dbReference>
<gene>
    <name evidence="2" type="ORF">FB474_0344</name>
</gene>
<evidence type="ECO:0000313" key="2">
    <source>
        <dbReference type="EMBL" id="TQL59001.1"/>
    </source>
</evidence>
<dbReference type="GO" id="GO:1990189">
    <property type="term" value="F:protein N-terminal-serine acetyltransferase activity"/>
    <property type="evidence" value="ECO:0007669"/>
    <property type="project" value="TreeGrafter"/>
</dbReference>
<dbReference type="GO" id="GO:0008999">
    <property type="term" value="F:protein-N-terminal-alanine acetyltransferase activity"/>
    <property type="evidence" value="ECO:0007669"/>
    <property type="project" value="TreeGrafter"/>
</dbReference>
<accession>A0A542ZFB4</accession>
<dbReference type="Gene3D" id="3.40.630.30">
    <property type="match status" value="1"/>
</dbReference>
<name>A0A542ZFB4_9MICO</name>
<reference evidence="2 3" key="1">
    <citation type="submission" date="2019-06" db="EMBL/GenBank/DDBJ databases">
        <title>Sequencing the genomes of 1000 actinobacteria strains.</title>
        <authorList>
            <person name="Klenk H.-P."/>
        </authorList>
    </citation>
    <scope>NUCLEOTIDE SEQUENCE [LARGE SCALE GENOMIC DNA]</scope>
    <source>
        <strain evidence="2 3">DSM 18082</strain>
    </source>
</reference>
<organism evidence="2 3">
    <name type="scientific">Oryzihumus leptocrescens</name>
    <dbReference type="NCBI Taxonomy" id="297536"/>
    <lineage>
        <taxon>Bacteria</taxon>
        <taxon>Bacillati</taxon>
        <taxon>Actinomycetota</taxon>
        <taxon>Actinomycetes</taxon>
        <taxon>Micrococcales</taxon>
        <taxon>Intrasporangiaceae</taxon>
        <taxon>Oryzihumus</taxon>
    </lineage>
</organism>
<feature type="domain" description="N-acetyltransferase" evidence="1">
    <location>
        <begin position="24"/>
        <end position="187"/>
    </location>
</feature>
<sequence length="216" mass="24201">MTVAWPVTLSATTPSGQAVTLGPLRVRQRKEWEALRRDNADWLREWEATAPEPVTGRVGYRQMVRYFNREAVEGRMLPFAISVDGRLAGQMHLFGITWGSMRSGAAGYWVSRSVAGQGVAPISLALLTDHAFRVLGLHRVEVNIRPDNAASLRVVAKLGFRDEGLRTRYLHINGAWRDHRSFALTTEDLAGGRLLDRWLDAVDQPHRRHTDAGPRG</sequence>
<dbReference type="Pfam" id="PF13302">
    <property type="entry name" value="Acetyltransf_3"/>
    <property type="match status" value="1"/>
</dbReference>
<dbReference type="InterPro" id="IPR000182">
    <property type="entry name" value="GNAT_dom"/>
</dbReference>
<dbReference type="AlphaFoldDB" id="A0A542ZFB4"/>